<evidence type="ECO:0000313" key="3">
    <source>
        <dbReference type="Proteomes" id="UP001221686"/>
    </source>
</evidence>
<evidence type="ECO:0008006" key="4">
    <source>
        <dbReference type="Google" id="ProtNLM"/>
    </source>
</evidence>
<organism evidence="2 3">
    <name type="scientific">Nannocystis bainbridge</name>
    <dbReference type="NCBI Taxonomy" id="2995303"/>
    <lineage>
        <taxon>Bacteria</taxon>
        <taxon>Pseudomonadati</taxon>
        <taxon>Myxococcota</taxon>
        <taxon>Polyangia</taxon>
        <taxon>Nannocystales</taxon>
        <taxon>Nannocystaceae</taxon>
        <taxon>Nannocystis</taxon>
    </lineage>
</organism>
<feature type="transmembrane region" description="Helical" evidence="1">
    <location>
        <begin position="492"/>
        <end position="513"/>
    </location>
</feature>
<reference evidence="2 3" key="1">
    <citation type="submission" date="2022-11" db="EMBL/GenBank/DDBJ databases">
        <title>Minimal conservation of predation-associated metabolite biosynthetic gene clusters underscores biosynthetic potential of Myxococcota including descriptions for ten novel species: Archangium lansinium sp. nov., Myxococcus landrumus sp. nov., Nannocystis bai.</title>
        <authorList>
            <person name="Ahearne A."/>
            <person name="Stevens C."/>
            <person name="Dowd S."/>
        </authorList>
    </citation>
    <scope>NUCLEOTIDE SEQUENCE [LARGE SCALE GENOMIC DNA]</scope>
    <source>
        <strain evidence="2 3">BB15-2</strain>
    </source>
</reference>
<feature type="transmembrane region" description="Helical" evidence="1">
    <location>
        <begin position="272"/>
        <end position="291"/>
    </location>
</feature>
<comment type="caution">
    <text evidence="2">The sequence shown here is derived from an EMBL/GenBank/DDBJ whole genome shotgun (WGS) entry which is preliminary data.</text>
</comment>
<feature type="transmembrane region" description="Helical" evidence="1">
    <location>
        <begin position="208"/>
        <end position="228"/>
    </location>
</feature>
<dbReference type="RefSeq" id="WP_272092283.1">
    <property type="nucleotide sequence ID" value="NZ_JAQNDL010000005.1"/>
</dbReference>
<gene>
    <name evidence="2" type="ORF">POL25_43035</name>
</gene>
<keyword evidence="1" id="KW-1133">Transmembrane helix</keyword>
<feature type="transmembrane region" description="Helical" evidence="1">
    <location>
        <begin position="454"/>
        <end position="472"/>
    </location>
</feature>
<protein>
    <recommendedName>
        <fullName evidence="4">D-alanyl-lipoteichoic acid acyltransferase DltB, MBOAT superfamily</fullName>
    </recommendedName>
</protein>
<feature type="transmembrane region" description="Helical" evidence="1">
    <location>
        <begin position="118"/>
        <end position="147"/>
    </location>
</feature>
<accession>A0ABT5EFZ7</accession>
<feature type="transmembrane region" description="Helical" evidence="1">
    <location>
        <begin position="25"/>
        <end position="50"/>
    </location>
</feature>
<dbReference type="Proteomes" id="UP001221686">
    <property type="component" value="Unassembled WGS sequence"/>
</dbReference>
<evidence type="ECO:0000313" key="2">
    <source>
        <dbReference type="EMBL" id="MDC0723737.1"/>
    </source>
</evidence>
<keyword evidence="1" id="KW-0472">Membrane</keyword>
<feature type="transmembrane region" description="Helical" evidence="1">
    <location>
        <begin position="235"/>
        <end position="252"/>
    </location>
</feature>
<sequence length="571" mass="64315">MAGVRLRGSKLAPETQRAHDRHRPWVIVPVFAVLLLYCWCYTHLAAWLGVPTPREVFDALGLSGTRILDEDGNFDSKLYASATEIFNNDDERLIMLAGLFGCFVSVYFAPLRLKNLAIVGWFVPLFGLLYGVPATVLLLAAHLAIWLAFHPGAGRSVGVAGLWGALVGWLATAGQAGWPQAIAVVGAGALASAIYHGSRAALTGGGRWLSVLRTCLIQTCMIVVLVATVREGLTGRMWVMPVGLLFFCFQWARLMVYHADYKDGEVPRDLPLGDYLALFLTPAAIPNLAYAPYLGQGYTFLQERRLAADKNALVLSGVKLWCLALVYMVFAEHVTARFVVLMREVFGVEVFKFTSDLVRAHLAGERLSTPTVLISTIVDQARIFLIYGGVTHFRVGAWRVLGYRMETQYDRPWLATNLAALWSRFAFHFREFLVRVFYYPVFFRWFKRRRTLRIFVATMVATVVGNLIWGHIPPRTLVDLRWGTLLAGLSTWPYFLLLGLGISITQVVLLRRPRTRRPWTRDRRIALDVVCAYLTFQFFSLIHVFIRPQEGGSLWAYTRLFLRGLGIHLEP</sequence>
<feature type="transmembrane region" description="Helical" evidence="1">
    <location>
        <begin position="178"/>
        <end position="196"/>
    </location>
</feature>
<feature type="transmembrane region" description="Helical" evidence="1">
    <location>
        <begin position="525"/>
        <end position="546"/>
    </location>
</feature>
<proteinExistence type="predicted"/>
<feature type="transmembrane region" description="Helical" evidence="1">
    <location>
        <begin position="312"/>
        <end position="330"/>
    </location>
</feature>
<keyword evidence="1" id="KW-0812">Transmembrane</keyword>
<evidence type="ECO:0000256" key="1">
    <source>
        <dbReference type="SAM" id="Phobius"/>
    </source>
</evidence>
<feature type="transmembrane region" description="Helical" evidence="1">
    <location>
        <begin position="93"/>
        <end position="111"/>
    </location>
</feature>
<dbReference type="EMBL" id="JAQNDL010000005">
    <property type="protein sequence ID" value="MDC0723737.1"/>
    <property type="molecule type" value="Genomic_DNA"/>
</dbReference>
<keyword evidence="3" id="KW-1185">Reference proteome</keyword>
<name>A0ABT5EFZ7_9BACT</name>